<keyword evidence="1" id="KW-1133">Transmembrane helix</keyword>
<reference evidence="2 3" key="1">
    <citation type="submission" date="2024-01" db="EMBL/GenBank/DDBJ databases">
        <title>Active colonisers of the gastrointestinal tract of Atlantic salmon farmed in a warm water region.</title>
        <authorList>
            <person name="Bowman J.P."/>
        </authorList>
    </citation>
    <scope>NUCLEOTIDE SEQUENCE [LARGE SCALE GENOMIC DNA]</scope>
    <source>
        <strain evidence="2 3">S4MW1</strain>
    </source>
</reference>
<proteinExistence type="predicted"/>
<comment type="caution">
    <text evidence="2">The sequence shown here is derived from an EMBL/GenBank/DDBJ whole genome shotgun (WGS) entry which is preliminary data.</text>
</comment>
<sequence>MICIACEKEHEKLAKSHVISNLFRKRMTGFLDQNGSRRFEFKCVGRKDLPKQNLPKQDLPKPNLMCTECDRNLGSLVERYVSNLIMPQDIEDWEQWKKLPIKPTPLDGVFDTTLWVGTYDYPEKNKAILDRFALSTAWRALHDMQKEGHILSTNFLNSERGKKVNKLAKDYIFEGVKIGELRDASLYFLGPKSAKIISGQETEMPFAWTELGKDNEFLGVGVILGYWIILWPLFEFSPDYFDKLKQLEKLCFINWVVKVRSDLDPNCLAAYK</sequence>
<evidence type="ECO:0000256" key="1">
    <source>
        <dbReference type="SAM" id="Phobius"/>
    </source>
</evidence>
<keyword evidence="3" id="KW-1185">Reference proteome</keyword>
<evidence type="ECO:0008006" key="4">
    <source>
        <dbReference type="Google" id="ProtNLM"/>
    </source>
</evidence>
<evidence type="ECO:0000313" key="3">
    <source>
        <dbReference type="Proteomes" id="UP001339429"/>
    </source>
</evidence>
<dbReference type="Proteomes" id="UP001339429">
    <property type="component" value="Unassembled WGS sequence"/>
</dbReference>
<organism evidence="2 3">
    <name type="scientific">Photobacterium piscicola</name>
    <dbReference type="NCBI Taxonomy" id="1378299"/>
    <lineage>
        <taxon>Bacteria</taxon>
        <taxon>Pseudomonadati</taxon>
        <taxon>Pseudomonadota</taxon>
        <taxon>Gammaproteobacteria</taxon>
        <taxon>Vibrionales</taxon>
        <taxon>Vibrionaceae</taxon>
        <taxon>Photobacterium</taxon>
    </lineage>
</organism>
<protein>
    <recommendedName>
        <fullName evidence="4">HNH endonuclease 5 domain-containing protein</fullName>
    </recommendedName>
</protein>
<keyword evidence="1" id="KW-0472">Membrane</keyword>
<dbReference type="RefSeq" id="WP_327779956.1">
    <property type="nucleotide sequence ID" value="NZ_JAYXUD010000010.1"/>
</dbReference>
<evidence type="ECO:0000313" key="2">
    <source>
        <dbReference type="EMBL" id="MEC6899604.1"/>
    </source>
</evidence>
<accession>A0ABU6LJ89</accession>
<gene>
    <name evidence="2" type="ORF">VXS00_13205</name>
</gene>
<keyword evidence="1" id="KW-0812">Transmembrane</keyword>
<feature type="transmembrane region" description="Helical" evidence="1">
    <location>
        <begin position="217"/>
        <end position="234"/>
    </location>
</feature>
<dbReference type="EMBL" id="JAYXUD010000010">
    <property type="protein sequence ID" value="MEC6899604.1"/>
    <property type="molecule type" value="Genomic_DNA"/>
</dbReference>
<name>A0ABU6LJ89_9GAMM</name>